<reference evidence="2 3" key="1">
    <citation type="submission" date="2019-08" db="EMBL/GenBank/DDBJ databases">
        <title>Agrococcus lahaulensis sp. nov., isolated from a cold desert of the Indian Himalayas.</title>
        <authorList>
            <person name="Qu J.H."/>
        </authorList>
    </citation>
    <scope>NUCLEOTIDE SEQUENCE [LARGE SCALE GENOMIC DNA]</scope>
    <source>
        <strain evidence="2 3">NS18</strain>
    </source>
</reference>
<dbReference type="RefSeq" id="WP_146355590.1">
    <property type="nucleotide sequence ID" value="NZ_JBFBFL010000004.1"/>
</dbReference>
<evidence type="ECO:0000256" key="1">
    <source>
        <dbReference type="SAM" id="MobiDB-lite"/>
    </source>
</evidence>
<accession>A0A5M8QG39</accession>
<comment type="caution">
    <text evidence="2">The sequence shown here is derived from an EMBL/GenBank/DDBJ whole genome shotgun (WGS) entry which is preliminary data.</text>
</comment>
<feature type="compositionally biased region" description="Basic and acidic residues" evidence="1">
    <location>
        <begin position="1"/>
        <end position="21"/>
    </location>
</feature>
<dbReference type="AlphaFoldDB" id="A0A5M8QG39"/>
<keyword evidence="3" id="KW-1185">Reference proteome</keyword>
<evidence type="ECO:0000313" key="2">
    <source>
        <dbReference type="EMBL" id="KAA6435007.1"/>
    </source>
</evidence>
<proteinExistence type="predicted"/>
<gene>
    <name evidence="2" type="ORF">FQ330_04375</name>
</gene>
<evidence type="ECO:0000313" key="3">
    <source>
        <dbReference type="Proteomes" id="UP000323221"/>
    </source>
</evidence>
<dbReference type="EMBL" id="VOIR01000012">
    <property type="protein sequence ID" value="KAA6435007.1"/>
    <property type="molecule type" value="Genomic_DNA"/>
</dbReference>
<protein>
    <submittedName>
        <fullName evidence="2">Uncharacterized protein</fullName>
    </submittedName>
</protein>
<feature type="compositionally biased region" description="Acidic residues" evidence="1">
    <location>
        <begin position="44"/>
        <end position="59"/>
    </location>
</feature>
<dbReference type="Proteomes" id="UP000323221">
    <property type="component" value="Unassembled WGS sequence"/>
</dbReference>
<organism evidence="2 3">
    <name type="scientific">Agrococcus sediminis</name>
    <dbReference type="NCBI Taxonomy" id="2599924"/>
    <lineage>
        <taxon>Bacteria</taxon>
        <taxon>Bacillati</taxon>
        <taxon>Actinomycetota</taxon>
        <taxon>Actinomycetes</taxon>
        <taxon>Micrococcales</taxon>
        <taxon>Microbacteriaceae</taxon>
        <taxon>Agrococcus</taxon>
    </lineage>
</organism>
<sequence>MSHHDDHQHDHQHDAGDDGTRKPGGLGDEGTIPNDPDGLGATTTDEESTFEPEEDEQADPDLPSR</sequence>
<feature type="region of interest" description="Disordered" evidence="1">
    <location>
        <begin position="1"/>
        <end position="65"/>
    </location>
</feature>
<name>A0A5M8QG39_9MICO</name>